<keyword evidence="2" id="KW-0812">Transmembrane</keyword>
<proteinExistence type="predicted"/>
<keyword evidence="2" id="KW-1133">Transmembrane helix</keyword>
<keyword evidence="4" id="KW-1185">Reference proteome</keyword>
<sequence length="112" mass="13318">MEEGSYPCYSPVIYNCHTFFVPCFLYVTPFGMRERSRQLFSQNCIALQWSEPRLVDNRARLSQLRNCEPSRDYPNSQDLKMRQKEEDPPPSYEEIMHKETIPEEPPPPYRAL</sequence>
<gene>
    <name evidence="3" type="ORF">CEXT_643141</name>
</gene>
<evidence type="ECO:0000256" key="2">
    <source>
        <dbReference type="SAM" id="Phobius"/>
    </source>
</evidence>
<feature type="region of interest" description="Disordered" evidence="1">
    <location>
        <begin position="66"/>
        <end position="112"/>
    </location>
</feature>
<evidence type="ECO:0000256" key="1">
    <source>
        <dbReference type="SAM" id="MobiDB-lite"/>
    </source>
</evidence>
<comment type="caution">
    <text evidence="3">The sequence shown here is derived from an EMBL/GenBank/DDBJ whole genome shotgun (WGS) entry which is preliminary data.</text>
</comment>
<dbReference type="AlphaFoldDB" id="A0AAV4Y562"/>
<evidence type="ECO:0000313" key="3">
    <source>
        <dbReference type="EMBL" id="GIZ01101.1"/>
    </source>
</evidence>
<protein>
    <submittedName>
        <fullName evidence="3">Uncharacterized protein</fullName>
    </submittedName>
</protein>
<accession>A0AAV4Y562</accession>
<dbReference type="EMBL" id="BPLR01001252">
    <property type="protein sequence ID" value="GIZ01101.1"/>
    <property type="molecule type" value="Genomic_DNA"/>
</dbReference>
<evidence type="ECO:0000313" key="4">
    <source>
        <dbReference type="Proteomes" id="UP001054945"/>
    </source>
</evidence>
<name>A0AAV4Y562_CAEEX</name>
<keyword evidence="2" id="KW-0472">Membrane</keyword>
<feature type="compositionally biased region" description="Pro residues" evidence="1">
    <location>
        <begin position="103"/>
        <end position="112"/>
    </location>
</feature>
<organism evidence="3 4">
    <name type="scientific">Caerostris extrusa</name>
    <name type="common">Bark spider</name>
    <name type="synonym">Caerostris bankana</name>
    <dbReference type="NCBI Taxonomy" id="172846"/>
    <lineage>
        <taxon>Eukaryota</taxon>
        <taxon>Metazoa</taxon>
        <taxon>Ecdysozoa</taxon>
        <taxon>Arthropoda</taxon>
        <taxon>Chelicerata</taxon>
        <taxon>Arachnida</taxon>
        <taxon>Araneae</taxon>
        <taxon>Araneomorphae</taxon>
        <taxon>Entelegynae</taxon>
        <taxon>Araneoidea</taxon>
        <taxon>Araneidae</taxon>
        <taxon>Caerostris</taxon>
    </lineage>
</organism>
<reference evidence="3 4" key="1">
    <citation type="submission" date="2021-06" db="EMBL/GenBank/DDBJ databases">
        <title>Caerostris extrusa draft genome.</title>
        <authorList>
            <person name="Kono N."/>
            <person name="Arakawa K."/>
        </authorList>
    </citation>
    <scope>NUCLEOTIDE SEQUENCE [LARGE SCALE GENOMIC DNA]</scope>
</reference>
<feature type="transmembrane region" description="Helical" evidence="2">
    <location>
        <begin position="12"/>
        <end position="32"/>
    </location>
</feature>
<dbReference type="Proteomes" id="UP001054945">
    <property type="component" value="Unassembled WGS sequence"/>
</dbReference>